<protein>
    <submittedName>
        <fullName evidence="1">Uncharacterized protein</fullName>
    </submittedName>
</protein>
<dbReference type="Proteomes" id="UP001732700">
    <property type="component" value="Chromosome 7D"/>
</dbReference>
<reference evidence="1" key="1">
    <citation type="submission" date="2021-05" db="EMBL/GenBank/DDBJ databases">
        <authorList>
            <person name="Scholz U."/>
            <person name="Mascher M."/>
            <person name="Fiebig A."/>
        </authorList>
    </citation>
    <scope>NUCLEOTIDE SEQUENCE [LARGE SCALE GENOMIC DNA]</scope>
</reference>
<name>A0ACD6AKP2_AVESA</name>
<accession>A0ACD6AKP2</accession>
<evidence type="ECO:0000313" key="1">
    <source>
        <dbReference type="EnsemblPlants" id="AVESA.00010b.r2.7DG1383720.1.CDS"/>
    </source>
</evidence>
<reference evidence="1" key="2">
    <citation type="submission" date="2025-09" db="UniProtKB">
        <authorList>
            <consortium name="EnsemblPlants"/>
        </authorList>
    </citation>
    <scope>IDENTIFICATION</scope>
</reference>
<proteinExistence type="predicted"/>
<dbReference type="EnsemblPlants" id="AVESA.00010b.r2.7DG1383720.1">
    <property type="protein sequence ID" value="AVESA.00010b.r2.7DG1383720.1.CDS"/>
    <property type="gene ID" value="AVESA.00010b.r2.7DG1383720"/>
</dbReference>
<keyword evidence="2" id="KW-1185">Reference proteome</keyword>
<sequence length="173" mass="17689">MLLMAAPGAAAEHQKRRRGRPLSADLLQNCDLPPPAKLFGPLPTLQRLESAAGTDQNQKGNDGGNDSLLRALRLSQSRAREAEEKLAAAGASNGGLAALLVRDSVALSAHRRWVMMLEAENSVLRGGKGGGAAGAEPGEDEDGGAVVAAAWWVALAVCVGIAGVGLALGNLLL</sequence>
<organism evidence="1 2">
    <name type="scientific">Avena sativa</name>
    <name type="common">Oat</name>
    <dbReference type="NCBI Taxonomy" id="4498"/>
    <lineage>
        <taxon>Eukaryota</taxon>
        <taxon>Viridiplantae</taxon>
        <taxon>Streptophyta</taxon>
        <taxon>Embryophyta</taxon>
        <taxon>Tracheophyta</taxon>
        <taxon>Spermatophyta</taxon>
        <taxon>Magnoliopsida</taxon>
        <taxon>Liliopsida</taxon>
        <taxon>Poales</taxon>
        <taxon>Poaceae</taxon>
        <taxon>BOP clade</taxon>
        <taxon>Pooideae</taxon>
        <taxon>Poodae</taxon>
        <taxon>Poeae</taxon>
        <taxon>Poeae Chloroplast Group 1 (Aveneae type)</taxon>
        <taxon>Aveninae</taxon>
        <taxon>Avena</taxon>
    </lineage>
</organism>
<evidence type="ECO:0000313" key="2">
    <source>
        <dbReference type="Proteomes" id="UP001732700"/>
    </source>
</evidence>